<dbReference type="PhylomeDB" id="Q8TU78"/>
<dbReference type="FunFam" id="3.40.50.150:FF:000471">
    <property type="entry name" value="Methyltransferase"/>
    <property type="match status" value="1"/>
</dbReference>
<dbReference type="AlphaFoldDB" id="Q8TU78"/>
<dbReference type="Gene3D" id="3.40.50.150">
    <property type="entry name" value="Vaccinia Virus protein VP39"/>
    <property type="match status" value="1"/>
</dbReference>
<name>Q8TU78_METAC</name>
<dbReference type="EnsemblBacteria" id="AAM03648">
    <property type="protein sequence ID" value="AAM03648"/>
    <property type="gene ID" value="MA_0195"/>
</dbReference>
<gene>
    <name evidence="1" type="ordered locus">MA_0195</name>
</gene>
<dbReference type="CDD" id="cd02440">
    <property type="entry name" value="AdoMet_MTases"/>
    <property type="match status" value="1"/>
</dbReference>
<dbReference type="Proteomes" id="UP000002487">
    <property type="component" value="Chromosome"/>
</dbReference>
<dbReference type="PANTHER" id="PTHR14741">
    <property type="entry name" value="S-ADENOSYLMETHIONINE-DEPENDENT METHYLTRANSFERASE RELATED"/>
    <property type="match status" value="1"/>
</dbReference>
<evidence type="ECO:0000313" key="1">
    <source>
        <dbReference type="EMBL" id="AAM03648.1"/>
    </source>
</evidence>
<dbReference type="GO" id="GO:0036261">
    <property type="term" value="P:7-methylguanosine cap hypermethylation"/>
    <property type="evidence" value="ECO:0000318"/>
    <property type="project" value="GO_Central"/>
</dbReference>
<evidence type="ECO:0008006" key="3">
    <source>
        <dbReference type="Google" id="ProtNLM"/>
    </source>
</evidence>
<keyword evidence="2" id="KW-1185">Reference proteome</keyword>
<evidence type="ECO:0000313" key="2">
    <source>
        <dbReference type="Proteomes" id="UP000002487"/>
    </source>
</evidence>
<dbReference type="GO" id="GO:0071164">
    <property type="term" value="F:RNA cap trimethylguanosine synthase activity"/>
    <property type="evidence" value="ECO:0000318"/>
    <property type="project" value="GO_Central"/>
</dbReference>
<dbReference type="Pfam" id="PF09445">
    <property type="entry name" value="Methyltransf_15"/>
    <property type="match status" value="1"/>
</dbReference>
<dbReference type="KEGG" id="mac:MA_0195"/>
<dbReference type="STRING" id="188937.MA_0195"/>
<sequence>MTISAEIGPGPEQSCDAPSQLFFFSFVLLPICPPSQLFYFSVAFKSHKIPTNSLIDVARKKQFEKPLHGDKESVRFATPEPIARYRAQRLRCKTLADISCGIGGQTVFFAQQCEFVYAVEIDPKKIEYAKQNCEMYGLDNVKFICGDALDPKVIEQIPAVDVVFSDPFRPAEEDRRQVSSLEPGIPKVLSAYGEKTKNFAFEAPPQMPPERIPFDCEKEYISLDGQLNRLTLYFGGLKQYDRLAVALPAGEGLVSKNLPLPQIRETEKMKLCAYEPEPSVVAAGLLPELVESMMQMAGPIVGAFELFRVDKKRLLLTSDALIKQSMIKNHYLVLKVCPFEPREINKFLKDGNVGSVVLRAGVKPEDYWEVRNEVEKGLEGKKTIHLFVKDGIAILCEVLFKV</sequence>
<dbReference type="InParanoid" id="Q8TU78"/>
<dbReference type="HOGENOM" id="CLU_061951_0_0_2"/>
<reference evidence="1 2" key="1">
    <citation type="journal article" date="2002" name="Genome Res.">
        <title>The genome of Methanosarcina acetivorans reveals extensive metabolic and physiological diversity.</title>
        <authorList>
            <person name="Galagan J.E."/>
            <person name="Nusbaum C."/>
            <person name="Roy A."/>
            <person name="Endrizzi M.G."/>
            <person name="Macdonald P."/>
            <person name="FitzHugh W."/>
            <person name="Calvo S."/>
            <person name="Engels R."/>
            <person name="Smirnov S."/>
            <person name="Atnoor D."/>
            <person name="Brown A."/>
            <person name="Allen N."/>
            <person name="Naylor J."/>
            <person name="Stange-Thomann N."/>
            <person name="DeArellano K."/>
            <person name="Johnson R."/>
            <person name="Linton L."/>
            <person name="McEwan P."/>
            <person name="McKernan K."/>
            <person name="Talamas J."/>
            <person name="Tirrell A."/>
            <person name="Ye W."/>
            <person name="Zimmer A."/>
            <person name="Barber R.D."/>
            <person name="Cann I."/>
            <person name="Graham D.E."/>
            <person name="Grahame D.A."/>
            <person name="Guss A."/>
            <person name="Hedderich R."/>
            <person name="Ingram-Smith C."/>
            <person name="Kuettner C.H."/>
            <person name="Krzycki J.A."/>
            <person name="Leigh J.A."/>
            <person name="Li W."/>
            <person name="Liu J."/>
            <person name="Mukhopadhyay B."/>
            <person name="Reeve J.N."/>
            <person name="Smith K."/>
            <person name="Springer T.A."/>
            <person name="Umayam L.A."/>
            <person name="White O."/>
            <person name="White R.H."/>
            <person name="de Macario E.C."/>
            <person name="Ferry J.G."/>
            <person name="Jarrell K.F."/>
            <person name="Jing H."/>
            <person name="Macario A.J.L."/>
            <person name="Paulsen I."/>
            <person name="Pritchett M."/>
            <person name="Sowers K.R."/>
            <person name="Swanson R.V."/>
            <person name="Zinder S.H."/>
            <person name="Lander E."/>
            <person name="Metcalf W.W."/>
            <person name="Birren B."/>
        </authorList>
    </citation>
    <scope>NUCLEOTIDE SEQUENCE [LARGE SCALE GENOMIC DNA]</scope>
    <source>
        <strain evidence="2">ATCC 35395 / DSM 2834 / JCM 12185 / C2A</strain>
    </source>
</reference>
<dbReference type="SUPFAM" id="SSF53335">
    <property type="entry name" value="S-adenosyl-L-methionine-dependent methyltransferases"/>
    <property type="match status" value="1"/>
</dbReference>
<dbReference type="InterPro" id="IPR019012">
    <property type="entry name" value="RNA_cap_Gua-N2-MeTrfase"/>
</dbReference>
<dbReference type="PANTHER" id="PTHR14741:SF32">
    <property type="entry name" value="TRIMETHYLGUANOSINE SYNTHASE"/>
    <property type="match status" value="1"/>
</dbReference>
<protein>
    <recommendedName>
        <fullName evidence="3">Methyltransferase</fullName>
    </recommendedName>
</protein>
<dbReference type="InterPro" id="IPR029063">
    <property type="entry name" value="SAM-dependent_MTases_sf"/>
</dbReference>
<organism evidence="1 2">
    <name type="scientific">Methanosarcina acetivorans (strain ATCC 35395 / DSM 2834 / JCM 12185 / C2A)</name>
    <dbReference type="NCBI Taxonomy" id="188937"/>
    <lineage>
        <taxon>Archaea</taxon>
        <taxon>Methanobacteriati</taxon>
        <taxon>Methanobacteriota</taxon>
        <taxon>Stenosarchaea group</taxon>
        <taxon>Methanomicrobia</taxon>
        <taxon>Methanosarcinales</taxon>
        <taxon>Methanosarcinaceae</taxon>
        <taxon>Methanosarcina</taxon>
    </lineage>
</organism>
<accession>Q8TU78</accession>
<dbReference type="EMBL" id="AE010299">
    <property type="protein sequence ID" value="AAM03648.1"/>
    <property type="molecule type" value="Genomic_DNA"/>
</dbReference>
<proteinExistence type="predicted"/>